<dbReference type="GO" id="GO:0020037">
    <property type="term" value="F:heme binding"/>
    <property type="evidence" value="ECO:0007669"/>
    <property type="project" value="InterPro"/>
</dbReference>
<dbReference type="InterPro" id="IPR001128">
    <property type="entry name" value="Cyt_P450"/>
</dbReference>
<gene>
    <name evidence="6" type="ORF">SI7747_09012628</name>
</gene>
<name>A0A7I8J824_SPIIN</name>
<evidence type="ECO:0000313" key="6">
    <source>
        <dbReference type="EMBL" id="CAA2626942.1"/>
    </source>
</evidence>
<keyword evidence="5" id="KW-0349">Heme</keyword>
<dbReference type="GO" id="GO:0016705">
    <property type="term" value="F:oxidoreductase activity, acting on paired donors, with incorporation or reduction of molecular oxygen"/>
    <property type="evidence" value="ECO:0007669"/>
    <property type="project" value="InterPro"/>
</dbReference>
<evidence type="ECO:0000256" key="4">
    <source>
        <dbReference type="ARBA" id="ARBA00023004"/>
    </source>
</evidence>
<keyword evidence="7" id="KW-1185">Reference proteome</keyword>
<dbReference type="InterPro" id="IPR017972">
    <property type="entry name" value="Cyt_P450_CS"/>
</dbReference>
<keyword evidence="5" id="KW-0503">Monooxygenase</keyword>
<dbReference type="AlphaFoldDB" id="A0A7I8J824"/>
<sequence>MGRLEGVWGKDCCEFKPERWISDRGRLKHEPSYKFLSFNSGPRTCLGKEMAMTQMKVVAATMIHNFRIKAVPGHAVVPSLSIILHMKNGLLVNVERGPKSRLTSPWSL</sequence>
<dbReference type="PROSITE" id="PS00086">
    <property type="entry name" value="CYTOCHROME_P450"/>
    <property type="match status" value="1"/>
</dbReference>
<protein>
    <submittedName>
        <fullName evidence="6">Uncharacterized protein</fullName>
    </submittedName>
</protein>
<dbReference type="EMBL" id="CACRZD030000009">
    <property type="protein sequence ID" value="CAA6666239.1"/>
    <property type="molecule type" value="Genomic_DNA"/>
</dbReference>
<dbReference type="GO" id="GO:0005506">
    <property type="term" value="F:iron ion binding"/>
    <property type="evidence" value="ECO:0007669"/>
    <property type="project" value="InterPro"/>
</dbReference>
<keyword evidence="3 5" id="KW-0560">Oxidoreductase</keyword>
<dbReference type="PANTHER" id="PTHR24296">
    <property type="entry name" value="CYTOCHROME P450"/>
    <property type="match status" value="1"/>
</dbReference>
<dbReference type="Proteomes" id="UP001189122">
    <property type="component" value="Unassembled WGS sequence"/>
</dbReference>
<dbReference type="EMBL" id="LR743596">
    <property type="protein sequence ID" value="CAA2626942.1"/>
    <property type="molecule type" value="Genomic_DNA"/>
</dbReference>
<dbReference type="GO" id="GO:0006629">
    <property type="term" value="P:lipid metabolic process"/>
    <property type="evidence" value="ECO:0007669"/>
    <property type="project" value="UniProtKB-ARBA"/>
</dbReference>
<accession>A0A7I8J824</accession>
<evidence type="ECO:0000256" key="1">
    <source>
        <dbReference type="ARBA" id="ARBA00010617"/>
    </source>
</evidence>
<organism evidence="6">
    <name type="scientific">Spirodela intermedia</name>
    <name type="common">Intermediate duckweed</name>
    <dbReference type="NCBI Taxonomy" id="51605"/>
    <lineage>
        <taxon>Eukaryota</taxon>
        <taxon>Viridiplantae</taxon>
        <taxon>Streptophyta</taxon>
        <taxon>Embryophyta</taxon>
        <taxon>Tracheophyta</taxon>
        <taxon>Spermatophyta</taxon>
        <taxon>Magnoliopsida</taxon>
        <taxon>Liliopsida</taxon>
        <taxon>Araceae</taxon>
        <taxon>Lemnoideae</taxon>
        <taxon>Spirodela</taxon>
    </lineage>
</organism>
<evidence type="ECO:0000256" key="3">
    <source>
        <dbReference type="ARBA" id="ARBA00023002"/>
    </source>
</evidence>
<keyword evidence="2 5" id="KW-0479">Metal-binding</keyword>
<evidence type="ECO:0000313" key="7">
    <source>
        <dbReference type="Proteomes" id="UP001189122"/>
    </source>
</evidence>
<dbReference type="GO" id="GO:0004497">
    <property type="term" value="F:monooxygenase activity"/>
    <property type="evidence" value="ECO:0007669"/>
    <property type="project" value="UniProtKB-KW"/>
</dbReference>
<dbReference type="SUPFAM" id="SSF48264">
    <property type="entry name" value="Cytochrome P450"/>
    <property type="match status" value="1"/>
</dbReference>
<dbReference type="Pfam" id="PF00067">
    <property type="entry name" value="p450"/>
    <property type="match status" value="1"/>
</dbReference>
<evidence type="ECO:0000256" key="5">
    <source>
        <dbReference type="RuleBase" id="RU000461"/>
    </source>
</evidence>
<reference evidence="6 7" key="1">
    <citation type="submission" date="2019-12" db="EMBL/GenBank/DDBJ databases">
        <authorList>
            <person name="Scholz U."/>
            <person name="Mascher M."/>
            <person name="Fiebig A."/>
        </authorList>
    </citation>
    <scope>NUCLEOTIDE SEQUENCE</scope>
</reference>
<dbReference type="Gene3D" id="1.10.630.10">
    <property type="entry name" value="Cytochrome P450"/>
    <property type="match status" value="1"/>
</dbReference>
<keyword evidence="4 5" id="KW-0408">Iron</keyword>
<proteinExistence type="inferred from homology"/>
<dbReference type="InterPro" id="IPR036396">
    <property type="entry name" value="Cyt_P450_sf"/>
</dbReference>
<evidence type="ECO:0000256" key="2">
    <source>
        <dbReference type="ARBA" id="ARBA00022723"/>
    </source>
</evidence>
<comment type="similarity">
    <text evidence="1 5">Belongs to the cytochrome P450 family.</text>
</comment>